<feature type="region of interest" description="Disordered" evidence="14">
    <location>
        <begin position="1"/>
        <end position="24"/>
    </location>
</feature>
<keyword evidence="5 13" id="KW-1003">Cell membrane</keyword>
<comment type="function">
    <text evidence="12 13">Required for formation of the rod structure in the basal body of the flagellar apparatus. Together with FliI and FliH, may constitute the export apparatus of flagellin.</text>
</comment>
<evidence type="ECO:0000256" key="13">
    <source>
        <dbReference type="RuleBase" id="RU364091"/>
    </source>
</evidence>
<dbReference type="SUPFAM" id="SSF160544">
    <property type="entry name" value="EscU C-terminal domain-like"/>
    <property type="match status" value="1"/>
</dbReference>
<evidence type="ECO:0000256" key="7">
    <source>
        <dbReference type="ARBA" id="ARBA00022795"/>
    </source>
</evidence>
<dbReference type="PANTHER" id="PTHR30531:SF12">
    <property type="entry name" value="FLAGELLAR BIOSYNTHETIC PROTEIN FLHB"/>
    <property type="match status" value="1"/>
</dbReference>
<evidence type="ECO:0000256" key="8">
    <source>
        <dbReference type="ARBA" id="ARBA00022927"/>
    </source>
</evidence>
<evidence type="ECO:0000256" key="12">
    <source>
        <dbReference type="ARBA" id="ARBA00025078"/>
    </source>
</evidence>
<keyword evidence="15" id="KW-0966">Cell projection</keyword>
<dbReference type="AlphaFoldDB" id="A0A0S3QSY6"/>
<name>A0A0S3QSY6_THET7</name>
<keyword evidence="15" id="KW-0282">Flagellum</keyword>
<dbReference type="PRINTS" id="PR00950">
    <property type="entry name" value="TYPE3IMSPROT"/>
</dbReference>
<dbReference type="PATRIC" id="fig|1298851.3.peg.673"/>
<evidence type="ECO:0000256" key="9">
    <source>
        <dbReference type="ARBA" id="ARBA00022989"/>
    </source>
</evidence>
<reference evidence="16" key="1">
    <citation type="journal article" date="2018" name="Science">
        <title>A primordial and reversible TCA cycle in a facultatively chemolithoautotrophic thermophile.</title>
        <authorList>
            <person name="Nunoura T."/>
            <person name="Chikaraishi Y."/>
            <person name="Izaki R."/>
            <person name="Suwa T."/>
            <person name="Sato T."/>
            <person name="Harada T."/>
            <person name="Mori K."/>
            <person name="Kato Y."/>
            <person name="Miyazaki M."/>
            <person name="Shimamura S."/>
            <person name="Yanagawa K."/>
            <person name="Shuto A."/>
            <person name="Ohkouchi N."/>
            <person name="Fujita N."/>
            <person name="Takaki Y."/>
            <person name="Atomi H."/>
            <person name="Takai K."/>
        </authorList>
    </citation>
    <scope>NUCLEOTIDE SEQUENCE [LARGE SCALE GENOMIC DNA]</scope>
    <source>
        <strain evidence="16">DSM 17441 / JCM 13301 / NBRC 103674 / ABI70S6</strain>
    </source>
</reference>
<dbReference type="Gene3D" id="3.40.1690.10">
    <property type="entry name" value="secretion proteins EscU"/>
    <property type="match status" value="1"/>
</dbReference>
<dbReference type="KEGG" id="ttk:TST_0647"/>
<keyword evidence="9 13" id="KW-1133">Transmembrane helix</keyword>
<dbReference type="Proteomes" id="UP000063234">
    <property type="component" value="Chromosome"/>
</dbReference>
<keyword evidence="15" id="KW-0969">Cilium</keyword>
<keyword evidence="6 13" id="KW-0812">Transmembrane</keyword>
<feature type="transmembrane region" description="Helical" evidence="13">
    <location>
        <begin position="135"/>
        <end position="157"/>
    </location>
</feature>
<feature type="transmembrane region" description="Helical" evidence="13">
    <location>
        <begin position="30"/>
        <end position="50"/>
    </location>
</feature>
<feature type="transmembrane region" description="Helical" evidence="13">
    <location>
        <begin position="89"/>
        <end position="114"/>
    </location>
</feature>
<dbReference type="Gene3D" id="6.10.250.2080">
    <property type="match status" value="1"/>
</dbReference>
<dbReference type="RefSeq" id="WP_068549446.1">
    <property type="nucleotide sequence ID" value="NZ_AP013035.1"/>
</dbReference>
<comment type="similarity">
    <text evidence="2 13">Belongs to the type III secretion exporter family.</text>
</comment>
<keyword evidence="8 13" id="KW-0653">Protein transport</keyword>
<proteinExistence type="inferred from homology"/>
<keyword evidence="11 13" id="KW-1006">Bacterial flagellum protein export</keyword>
<evidence type="ECO:0000256" key="5">
    <source>
        <dbReference type="ARBA" id="ARBA00022475"/>
    </source>
</evidence>
<dbReference type="PANTHER" id="PTHR30531">
    <property type="entry name" value="FLAGELLAR BIOSYNTHETIC PROTEIN FLHB"/>
    <property type="match status" value="1"/>
</dbReference>
<dbReference type="GO" id="GO:0044780">
    <property type="term" value="P:bacterial-type flagellum assembly"/>
    <property type="evidence" value="ECO:0007669"/>
    <property type="project" value="InterPro"/>
</dbReference>
<dbReference type="STRING" id="1298851.TST_0647"/>
<evidence type="ECO:0000256" key="6">
    <source>
        <dbReference type="ARBA" id="ARBA00022692"/>
    </source>
</evidence>
<dbReference type="GO" id="GO:0009306">
    <property type="term" value="P:protein secretion"/>
    <property type="evidence" value="ECO:0007669"/>
    <property type="project" value="InterPro"/>
</dbReference>
<organism evidence="15 16">
    <name type="scientific">Thermosulfidibacter takaii (strain DSM 17441 / JCM 13301 / NBRC 103674 / ABI70S6)</name>
    <dbReference type="NCBI Taxonomy" id="1298851"/>
    <lineage>
        <taxon>Bacteria</taxon>
        <taxon>Pseudomonadati</taxon>
        <taxon>Thermosulfidibacterota</taxon>
        <taxon>Thermosulfidibacteria</taxon>
        <taxon>Thermosulfidibacterales</taxon>
        <taxon>Thermosulfidibacteraceae</taxon>
    </lineage>
</organism>
<evidence type="ECO:0000256" key="3">
    <source>
        <dbReference type="ARBA" id="ARBA00021622"/>
    </source>
</evidence>
<dbReference type="OrthoDB" id="9807950at2"/>
<comment type="subcellular location">
    <subcellularLocation>
        <location evidence="1">Cell membrane</location>
        <topology evidence="1">Multi-pass membrane protein</topology>
    </subcellularLocation>
</comment>
<sequence>MGAEERTEEATPRRREEARKKGQVARTRELPSTLLLLSVLLFFFLTRNYYYEAFRSLFLFFLGNASDKSAFEGTFSIALYVMFKLMFPIFLLMIVVAVFSYVVQFGFLFSMEVLSFNWNRLNPFEGLKNLFSKRVAVELLKAALKMILVLAVVYPVIKDEALKANAIFELPVTSIFAYFLALAAKVTLKVGLLFLLLSILDYGYQRWEHEQSLKMTKQEVKEELKQHEGDPLVKSRIRRIQREMARQRMMQEVPKADVVITNPVEIAVALKYDGDKMEAPVVVAKGAGEVAKKIREVARRYGVPIVENRPLARMLYKMVEIGEEIPEALYKAVAEVLAYVYRMNGKVG</sequence>
<evidence type="ECO:0000313" key="15">
    <source>
        <dbReference type="EMBL" id="BAT71453.1"/>
    </source>
</evidence>
<dbReference type="FunFam" id="3.40.1690.10:FF:000001">
    <property type="entry name" value="Flagellar biosynthetic protein FlhB"/>
    <property type="match status" value="1"/>
</dbReference>
<keyword evidence="10 13" id="KW-0472">Membrane</keyword>
<evidence type="ECO:0000256" key="4">
    <source>
        <dbReference type="ARBA" id="ARBA00022448"/>
    </source>
</evidence>
<evidence type="ECO:0000256" key="2">
    <source>
        <dbReference type="ARBA" id="ARBA00010690"/>
    </source>
</evidence>
<dbReference type="InterPro" id="IPR029025">
    <property type="entry name" value="T3SS_substrate_exporter_C"/>
</dbReference>
<feature type="compositionally biased region" description="Basic and acidic residues" evidence="14">
    <location>
        <begin position="1"/>
        <end position="20"/>
    </location>
</feature>
<evidence type="ECO:0000256" key="1">
    <source>
        <dbReference type="ARBA" id="ARBA00004651"/>
    </source>
</evidence>
<feature type="transmembrane region" description="Helical" evidence="13">
    <location>
        <begin position="177"/>
        <end position="200"/>
    </location>
</feature>
<protein>
    <recommendedName>
        <fullName evidence="3 13">Flagellar biosynthetic protein FlhB</fullName>
    </recommendedName>
</protein>
<evidence type="ECO:0000256" key="14">
    <source>
        <dbReference type="SAM" id="MobiDB-lite"/>
    </source>
</evidence>
<dbReference type="GO" id="GO:0005886">
    <property type="term" value="C:plasma membrane"/>
    <property type="evidence" value="ECO:0007669"/>
    <property type="project" value="UniProtKB-SubCell"/>
</dbReference>
<accession>A0A0S3QSY6</accession>
<keyword evidence="16" id="KW-1185">Reference proteome</keyword>
<evidence type="ECO:0000313" key="16">
    <source>
        <dbReference type="Proteomes" id="UP000063234"/>
    </source>
</evidence>
<gene>
    <name evidence="13" type="primary">flhB</name>
    <name evidence="15" type="ORF">TST_0647</name>
</gene>
<dbReference type="EMBL" id="AP013035">
    <property type="protein sequence ID" value="BAT71453.1"/>
    <property type="molecule type" value="Genomic_DNA"/>
</dbReference>
<evidence type="ECO:0000256" key="11">
    <source>
        <dbReference type="ARBA" id="ARBA00023225"/>
    </source>
</evidence>
<dbReference type="Pfam" id="PF01312">
    <property type="entry name" value="Bac_export_2"/>
    <property type="match status" value="1"/>
</dbReference>
<keyword evidence="7 13" id="KW-1005">Bacterial flagellum biogenesis</keyword>
<dbReference type="InterPro" id="IPR006135">
    <property type="entry name" value="T3SS_substrate_exporter"/>
</dbReference>
<dbReference type="NCBIfam" id="TIGR00328">
    <property type="entry name" value="flhB"/>
    <property type="match status" value="1"/>
</dbReference>
<keyword evidence="4 13" id="KW-0813">Transport</keyword>
<dbReference type="InterPro" id="IPR006136">
    <property type="entry name" value="FlhB"/>
</dbReference>
<evidence type="ECO:0000256" key="10">
    <source>
        <dbReference type="ARBA" id="ARBA00023136"/>
    </source>
</evidence>